<keyword evidence="2" id="KW-0732">Signal</keyword>
<name>A0A3P1SUV4_9GAMM</name>
<feature type="chain" id="PRO_5018265595" evidence="2">
    <location>
        <begin position="22"/>
        <end position="510"/>
    </location>
</feature>
<feature type="domain" description="Peptidoglycan binding-like" evidence="3">
    <location>
        <begin position="453"/>
        <end position="506"/>
    </location>
</feature>
<feature type="coiled-coil region" evidence="1">
    <location>
        <begin position="36"/>
        <end position="66"/>
    </location>
</feature>
<dbReference type="OrthoDB" id="7622008at2"/>
<feature type="signal peptide" evidence="2">
    <location>
        <begin position="1"/>
        <end position="21"/>
    </location>
</feature>
<protein>
    <submittedName>
        <fullName evidence="4">Peptidoglycan-binding protein</fullName>
    </submittedName>
</protein>
<dbReference type="PROSITE" id="PS51257">
    <property type="entry name" value="PROKAR_LIPOPROTEIN"/>
    <property type="match status" value="1"/>
</dbReference>
<dbReference type="AlphaFoldDB" id="A0A3P1SUV4"/>
<gene>
    <name evidence="4" type="ORF">EHS89_06850</name>
</gene>
<evidence type="ECO:0000256" key="1">
    <source>
        <dbReference type="SAM" id="Coils"/>
    </source>
</evidence>
<sequence>MRISRRTTVQLSTLSAALFLAACSSNTSQPVSQFSAAELEQRNQTLVAKEKELARREAELNDMAMKGEQSSDLLLPPAAKSGECYARVWVEPQYKNYTNTVLVKEASEQIEIIPARYETVQETLLTQAASYKMTPVPAQYDSVSEQKLVREAERVWRIDRDRKSAPASSNLLAAATDHGIDLSLAEPGMCFHEHYLPSTFEQVNESVLTREAYDEVKAIAAEYRWVEKQVLVKEASSRLEKVPAKYETITEQVIDVPAHTVWKKGTGPIQKIDAATGEIMCLVDVPATYKTLSKRVLVSPATTRKVEIPAVYETVKTQELVSEAREERNTVPAQYSDVALTRKTADAKFVWHEVHDRTQPTHTRTGNKICLTEIPAKYETIKRTVVVKKAGFERTEIPAQYETVEVRKLVADAQEMRTEIPAEYETVSLSKLEAEGFMEWRSILCDTNMTLTNIAQIQKALLAEGFDPGRIDGVIGLETMAAVNAFQEANELPVDEYINMQTIRALNVAL</sequence>
<keyword evidence="1" id="KW-0175">Coiled coil</keyword>
<dbReference type="InterPro" id="IPR002477">
    <property type="entry name" value="Peptidoglycan-bd-like"/>
</dbReference>
<dbReference type="InterPro" id="IPR036365">
    <property type="entry name" value="PGBD-like_sf"/>
</dbReference>
<evidence type="ECO:0000313" key="4">
    <source>
        <dbReference type="EMBL" id="RRC99932.1"/>
    </source>
</evidence>
<comment type="caution">
    <text evidence="4">The sequence shown here is derived from an EMBL/GenBank/DDBJ whole genome shotgun (WGS) entry which is preliminary data.</text>
</comment>
<dbReference type="Pfam" id="PF01471">
    <property type="entry name" value="PG_binding_1"/>
    <property type="match status" value="1"/>
</dbReference>
<evidence type="ECO:0000259" key="3">
    <source>
        <dbReference type="Pfam" id="PF01471"/>
    </source>
</evidence>
<proteinExistence type="predicted"/>
<dbReference type="EMBL" id="RQXV01000003">
    <property type="protein sequence ID" value="RRC99932.1"/>
    <property type="molecule type" value="Genomic_DNA"/>
</dbReference>
<dbReference type="InterPro" id="IPR036366">
    <property type="entry name" value="PGBDSf"/>
</dbReference>
<reference evidence="4 5" key="1">
    <citation type="submission" date="2018-11" db="EMBL/GenBank/DDBJ databases">
        <title>The draft genome sequence of Amphritea balenae JAMM 1525T.</title>
        <authorList>
            <person name="Fang Z."/>
            <person name="Zhang Y."/>
            <person name="Han X."/>
        </authorList>
    </citation>
    <scope>NUCLEOTIDE SEQUENCE [LARGE SCALE GENOMIC DNA]</scope>
    <source>
        <strain evidence="4 5">JAMM 1525</strain>
    </source>
</reference>
<evidence type="ECO:0000256" key="2">
    <source>
        <dbReference type="SAM" id="SignalP"/>
    </source>
</evidence>
<dbReference type="Gene3D" id="1.10.101.10">
    <property type="entry name" value="PGBD-like superfamily/PGBD"/>
    <property type="match status" value="1"/>
</dbReference>
<organism evidence="4 5">
    <name type="scientific">Amphritea balenae</name>
    <dbReference type="NCBI Taxonomy" id="452629"/>
    <lineage>
        <taxon>Bacteria</taxon>
        <taxon>Pseudomonadati</taxon>
        <taxon>Pseudomonadota</taxon>
        <taxon>Gammaproteobacteria</taxon>
        <taxon>Oceanospirillales</taxon>
        <taxon>Oceanospirillaceae</taxon>
        <taxon>Amphritea</taxon>
    </lineage>
</organism>
<evidence type="ECO:0000313" key="5">
    <source>
        <dbReference type="Proteomes" id="UP000267535"/>
    </source>
</evidence>
<dbReference type="SUPFAM" id="SSF47090">
    <property type="entry name" value="PGBD-like"/>
    <property type="match status" value="1"/>
</dbReference>
<dbReference type="Proteomes" id="UP000267535">
    <property type="component" value="Unassembled WGS sequence"/>
</dbReference>
<keyword evidence="5" id="KW-1185">Reference proteome</keyword>
<accession>A0A3P1SUV4</accession>
<dbReference type="RefSeq" id="WP_124925402.1">
    <property type="nucleotide sequence ID" value="NZ_BMOH01000005.1"/>
</dbReference>